<dbReference type="GO" id="GO:0009279">
    <property type="term" value="C:cell outer membrane"/>
    <property type="evidence" value="ECO:0007669"/>
    <property type="project" value="TreeGrafter"/>
</dbReference>
<dbReference type="Pfam" id="PF13174">
    <property type="entry name" value="TPR_6"/>
    <property type="match status" value="1"/>
</dbReference>
<keyword evidence="6" id="KW-1185">Reference proteome</keyword>
<dbReference type="OrthoDB" id="479590at2"/>
<dbReference type="InterPro" id="IPR019734">
    <property type="entry name" value="TPR_rpt"/>
</dbReference>
<dbReference type="eggNOG" id="COG0457">
    <property type="taxonomic scope" value="Bacteria"/>
</dbReference>
<reference evidence="5" key="1">
    <citation type="submission" date="2012-04" db="EMBL/GenBank/DDBJ databases">
        <title>Finished genome of Dactylococcopsis salina PCC 8305.</title>
        <authorList>
            <consortium name="US DOE Joint Genome Institute"/>
            <person name="Gugger M."/>
            <person name="Coursin T."/>
            <person name="Rippka R."/>
            <person name="Tandeau De Marsac N."/>
            <person name="Huntemann M."/>
            <person name="Wei C.-L."/>
            <person name="Han J."/>
            <person name="Detter J.C."/>
            <person name="Han C."/>
            <person name="Tapia R."/>
            <person name="Daligault H."/>
            <person name="Chen A."/>
            <person name="Krypides N."/>
            <person name="Mavromatis K."/>
            <person name="Markowitz V."/>
            <person name="Szeto E."/>
            <person name="Ivanova N."/>
            <person name="Ovchinnikova G."/>
            <person name="Pagani I."/>
            <person name="Pati A."/>
            <person name="Goodwin L."/>
            <person name="Peters L."/>
            <person name="Pitluck S."/>
            <person name="Woyke T."/>
            <person name="Kerfeld C."/>
        </authorList>
    </citation>
    <scope>NUCLEOTIDE SEQUENCE [LARGE SCALE GENOMIC DNA]</scope>
    <source>
        <strain evidence="5">PCC 8305</strain>
    </source>
</reference>
<gene>
    <name evidence="5" type="ORF">Dacsa_0082</name>
</gene>
<dbReference type="SUPFAM" id="SSF48452">
    <property type="entry name" value="TPR-like"/>
    <property type="match status" value="1"/>
</dbReference>
<proteinExistence type="predicted"/>
<dbReference type="EMBL" id="CP003944">
    <property type="protein sequence ID" value="AFZ48901.1"/>
    <property type="molecule type" value="Genomic_DNA"/>
</dbReference>
<dbReference type="InterPro" id="IPR011990">
    <property type="entry name" value="TPR-like_helical_dom_sf"/>
</dbReference>
<organism evidence="5 6">
    <name type="scientific">Dactylococcopsis salina (strain PCC 8305)</name>
    <name type="common">Myxobactron salinum</name>
    <dbReference type="NCBI Taxonomy" id="13035"/>
    <lineage>
        <taxon>Bacteria</taxon>
        <taxon>Bacillati</taxon>
        <taxon>Cyanobacteriota</taxon>
        <taxon>Cyanophyceae</taxon>
        <taxon>Nodosilineales</taxon>
        <taxon>Cymatolegaceae</taxon>
        <taxon>Dactylococcopsis</taxon>
    </lineage>
</organism>
<dbReference type="PANTHER" id="PTHR44858">
    <property type="entry name" value="TETRATRICOPEPTIDE REPEAT PROTEIN 6"/>
    <property type="match status" value="1"/>
</dbReference>
<dbReference type="PANTHER" id="PTHR44858:SF1">
    <property type="entry name" value="UDP-N-ACETYLGLUCOSAMINE--PEPTIDE N-ACETYLGLUCOSAMINYLTRANSFERASE SPINDLY-RELATED"/>
    <property type="match status" value="1"/>
</dbReference>
<feature type="chain" id="PRO_5003938413" evidence="4">
    <location>
        <begin position="23"/>
        <end position="269"/>
    </location>
</feature>
<name>K9YPN8_DACS8</name>
<evidence type="ECO:0000313" key="5">
    <source>
        <dbReference type="EMBL" id="AFZ48901.1"/>
    </source>
</evidence>
<accession>K9YPN8</accession>
<dbReference type="STRING" id="13035.Dacsa_0082"/>
<dbReference type="AlphaFoldDB" id="K9YPN8"/>
<evidence type="ECO:0000313" key="6">
    <source>
        <dbReference type="Proteomes" id="UP000010482"/>
    </source>
</evidence>
<dbReference type="Proteomes" id="UP000010482">
    <property type="component" value="Chromosome"/>
</dbReference>
<evidence type="ECO:0000256" key="1">
    <source>
        <dbReference type="ARBA" id="ARBA00022737"/>
    </source>
</evidence>
<evidence type="ECO:0000256" key="3">
    <source>
        <dbReference type="PROSITE-ProRule" id="PRU00339"/>
    </source>
</evidence>
<feature type="signal peptide" evidence="4">
    <location>
        <begin position="1"/>
        <end position="22"/>
    </location>
</feature>
<feature type="repeat" description="TPR" evidence="3">
    <location>
        <begin position="140"/>
        <end position="173"/>
    </location>
</feature>
<dbReference type="RefSeq" id="WP_015227914.1">
    <property type="nucleotide sequence ID" value="NC_019780.1"/>
</dbReference>
<evidence type="ECO:0000256" key="2">
    <source>
        <dbReference type="ARBA" id="ARBA00022803"/>
    </source>
</evidence>
<protein>
    <submittedName>
        <fullName evidence="5">Tetratricopeptide repeat protein</fullName>
    </submittedName>
</protein>
<feature type="repeat" description="TPR" evidence="3">
    <location>
        <begin position="72"/>
        <end position="105"/>
    </location>
</feature>
<sequence length="269" mass="30659">MRILISLFCLVFLLSFPTAAWGQNNDYSQITEEQLQKGDQIAEKAFEALKEGDFAQSEVYWGELIELFPRNPAVWSNRGNVRLSQSKIEKAINDYNHAIALAPNQPDPYLNRGIAYEIVQDWESAIEDYNQVLVLNPDDAMAYNNRGNAKAGKGDYRGAITDYEKASSLNPDFAIARSNAALSHYQVGDEQEALDETRKLVRKYPNFPDVRAALTAMLWAERQEGEAESNWVAVMGSDARYRDVEWLEKVRRWPPRMVEAIDNFLSLNN</sequence>
<dbReference type="SMART" id="SM00028">
    <property type="entry name" value="TPR"/>
    <property type="match status" value="5"/>
</dbReference>
<keyword evidence="1" id="KW-0677">Repeat</keyword>
<keyword evidence="4" id="KW-0732">Signal</keyword>
<keyword evidence="2 3" id="KW-0802">TPR repeat</keyword>
<dbReference type="Pfam" id="PF13371">
    <property type="entry name" value="TPR_9"/>
    <property type="match status" value="1"/>
</dbReference>
<dbReference type="Gene3D" id="1.25.40.10">
    <property type="entry name" value="Tetratricopeptide repeat domain"/>
    <property type="match status" value="2"/>
</dbReference>
<dbReference type="Pfam" id="PF13414">
    <property type="entry name" value="TPR_11"/>
    <property type="match status" value="1"/>
</dbReference>
<dbReference type="InterPro" id="IPR050498">
    <property type="entry name" value="Ycf3"/>
</dbReference>
<evidence type="ECO:0000256" key="4">
    <source>
        <dbReference type="SAM" id="SignalP"/>
    </source>
</evidence>
<dbReference type="PATRIC" id="fig|13035.3.peg.90"/>
<dbReference type="KEGG" id="dsl:Dacsa_0082"/>
<feature type="repeat" description="TPR" evidence="3">
    <location>
        <begin position="106"/>
        <end position="139"/>
    </location>
</feature>
<dbReference type="GO" id="GO:0046813">
    <property type="term" value="P:receptor-mediated virion attachment to host cell"/>
    <property type="evidence" value="ECO:0007669"/>
    <property type="project" value="TreeGrafter"/>
</dbReference>
<dbReference type="PROSITE" id="PS50005">
    <property type="entry name" value="TPR"/>
    <property type="match status" value="3"/>
</dbReference>
<dbReference type="HOGENOM" id="CLU_003728_11_0_3"/>